<keyword evidence="1" id="KW-0479">Metal-binding</keyword>
<feature type="compositionally biased region" description="Acidic residues" evidence="7">
    <location>
        <begin position="159"/>
        <end position="168"/>
    </location>
</feature>
<evidence type="ECO:0000256" key="7">
    <source>
        <dbReference type="SAM" id="MobiDB-lite"/>
    </source>
</evidence>
<proteinExistence type="predicted"/>
<name>A0AAW0Q0D6_9GOBI</name>
<comment type="caution">
    <text evidence="9">The sequence shown here is derived from an EMBL/GenBank/DDBJ whole genome shotgun (WGS) entry which is preliminary data.</text>
</comment>
<feature type="domain" description="C2H2-type" evidence="8">
    <location>
        <begin position="370"/>
        <end position="397"/>
    </location>
</feature>
<dbReference type="Pfam" id="PF00096">
    <property type="entry name" value="zf-C2H2"/>
    <property type="match status" value="3"/>
</dbReference>
<keyword evidence="10" id="KW-1185">Reference proteome</keyword>
<dbReference type="Gene3D" id="3.30.160.60">
    <property type="entry name" value="Classic Zinc Finger"/>
    <property type="match status" value="2"/>
</dbReference>
<evidence type="ECO:0000256" key="5">
    <source>
        <dbReference type="ARBA" id="ARBA00023242"/>
    </source>
</evidence>
<feature type="domain" description="C2H2-type" evidence="8">
    <location>
        <begin position="342"/>
        <end position="369"/>
    </location>
</feature>
<dbReference type="Proteomes" id="UP001460270">
    <property type="component" value="Unassembled WGS sequence"/>
</dbReference>
<feature type="compositionally biased region" description="Basic and acidic residues" evidence="7">
    <location>
        <begin position="169"/>
        <end position="182"/>
    </location>
</feature>
<dbReference type="PROSITE" id="PS00028">
    <property type="entry name" value="ZINC_FINGER_C2H2_1"/>
    <property type="match status" value="3"/>
</dbReference>
<feature type="region of interest" description="Disordered" evidence="7">
    <location>
        <begin position="220"/>
        <end position="263"/>
    </location>
</feature>
<dbReference type="PROSITE" id="PS50157">
    <property type="entry name" value="ZINC_FINGER_C2H2_2"/>
    <property type="match status" value="3"/>
</dbReference>
<dbReference type="SMART" id="SM00355">
    <property type="entry name" value="ZnF_C2H2"/>
    <property type="match status" value="3"/>
</dbReference>
<feature type="compositionally biased region" description="Acidic residues" evidence="7">
    <location>
        <begin position="222"/>
        <end position="240"/>
    </location>
</feature>
<evidence type="ECO:0000256" key="6">
    <source>
        <dbReference type="PROSITE-ProRule" id="PRU00042"/>
    </source>
</evidence>
<evidence type="ECO:0000256" key="2">
    <source>
        <dbReference type="ARBA" id="ARBA00022737"/>
    </source>
</evidence>
<dbReference type="InterPro" id="IPR050527">
    <property type="entry name" value="Snail/Krueppel_Znf"/>
</dbReference>
<dbReference type="PANTHER" id="PTHR24388:SF103">
    <property type="entry name" value="C2H2-TYPE DOMAIN-CONTAINING PROTEIN"/>
    <property type="match status" value="1"/>
</dbReference>
<keyword evidence="4" id="KW-0862">Zinc</keyword>
<evidence type="ECO:0000256" key="3">
    <source>
        <dbReference type="ARBA" id="ARBA00022771"/>
    </source>
</evidence>
<keyword evidence="2" id="KW-0677">Repeat</keyword>
<evidence type="ECO:0000313" key="10">
    <source>
        <dbReference type="Proteomes" id="UP001460270"/>
    </source>
</evidence>
<accession>A0AAW0Q0D6</accession>
<evidence type="ECO:0000256" key="1">
    <source>
        <dbReference type="ARBA" id="ARBA00022723"/>
    </source>
</evidence>
<feature type="domain" description="C2H2-type" evidence="8">
    <location>
        <begin position="287"/>
        <end position="309"/>
    </location>
</feature>
<keyword evidence="5" id="KW-0539">Nucleus</keyword>
<dbReference type="GO" id="GO:0008270">
    <property type="term" value="F:zinc ion binding"/>
    <property type="evidence" value="ECO:0007669"/>
    <property type="project" value="UniProtKB-KW"/>
</dbReference>
<dbReference type="SUPFAM" id="SSF57667">
    <property type="entry name" value="beta-beta-alpha zinc fingers"/>
    <property type="match status" value="2"/>
</dbReference>
<dbReference type="AlphaFoldDB" id="A0AAW0Q0D6"/>
<evidence type="ECO:0000256" key="4">
    <source>
        <dbReference type="ARBA" id="ARBA00022833"/>
    </source>
</evidence>
<organism evidence="9 10">
    <name type="scientific">Mugilogobius chulae</name>
    <name type="common">yellowstripe goby</name>
    <dbReference type="NCBI Taxonomy" id="88201"/>
    <lineage>
        <taxon>Eukaryota</taxon>
        <taxon>Metazoa</taxon>
        <taxon>Chordata</taxon>
        <taxon>Craniata</taxon>
        <taxon>Vertebrata</taxon>
        <taxon>Euteleostomi</taxon>
        <taxon>Actinopterygii</taxon>
        <taxon>Neopterygii</taxon>
        <taxon>Teleostei</taxon>
        <taxon>Neoteleostei</taxon>
        <taxon>Acanthomorphata</taxon>
        <taxon>Gobiaria</taxon>
        <taxon>Gobiiformes</taxon>
        <taxon>Gobioidei</taxon>
        <taxon>Gobiidae</taxon>
        <taxon>Gobionellinae</taxon>
        <taxon>Mugilogobius</taxon>
    </lineage>
</organism>
<dbReference type="EMBL" id="JBBPFD010000002">
    <property type="protein sequence ID" value="KAK7940449.1"/>
    <property type="molecule type" value="Genomic_DNA"/>
</dbReference>
<dbReference type="InterPro" id="IPR013087">
    <property type="entry name" value="Znf_C2H2_type"/>
</dbReference>
<feature type="compositionally biased region" description="Polar residues" evidence="7">
    <location>
        <begin position="242"/>
        <end position="255"/>
    </location>
</feature>
<gene>
    <name evidence="9" type="ORF">WMY93_003775</name>
</gene>
<dbReference type="InterPro" id="IPR036236">
    <property type="entry name" value="Znf_C2H2_sf"/>
</dbReference>
<dbReference type="FunFam" id="3.30.160.60:FF:000290">
    <property type="entry name" value="Zinc finger protein 697 isoform X1"/>
    <property type="match status" value="1"/>
</dbReference>
<keyword evidence="3 6" id="KW-0863">Zinc-finger</keyword>
<evidence type="ECO:0000259" key="8">
    <source>
        <dbReference type="PROSITE" id="PS50157"/>
    </source>
</evidence>
<feature type="compositionally biased region" description="Polar residues" evidence="7">
    <location>
        <begin position="186"/>
        <end position="196"/>
    </location>
</feature>
<dbReference type="GO" id="GO:0000978">
    <property type="term" value="F:RNA polymerase II cis-regulatory region sequence-specific DNA binding"/>
    <property type="evidence" value="ECO:0007669"/>
    <property type="project" value="TreeGrafter"/>
</dbReference>
<evidence type="ECO:0000313" key="9">
    <source>
        <dbReference type="EMBL" id="KAK7940449.1"/>
    </source>
</evidence>
<feature type="region of interest" description="Disordered" evidence="7">
    <location>
        <begin position="136"/>
        <end position="197"/>
    </location>
</feature>
<protein>
    <recommendedName>
        <fullName evidence="8">C2H2-type domain-containing protein</fullName>
    </recommendedName>
</protein>
<dbReference type="PANTHER" id="PTHR24388">
    <property type="entry name" value="ZINC FINGER PROTEIN"/>
    <property type="match status" value="1"/>
</dbReference>
<sequence length="415" mass="46547">MATRLPIHSQLSSIMETMAKTVLSQVCKLVDEDTAELRLECSRLLFANSALSEKVNSLQCELTKVKTSLLSKRTVGVQTDCSGKEGGDYKDTSQPTIEKIFGKDWCKDLWKDRDPSALDKVTDSIDDACNETNTIMNQEDVKKEDHTVASSSIHLNPSVDEDTALDTEMDQKSKHCSKESPHHSTVHQNETSSNSLEDIPMHMEESKDTEDVDDVSTFTIPIEDDEDEEDDDDDDDDVQFVDESQQGPSQSIPTNSDDVDDLDDYSLDTFDDFDIVGTVIDPNQGSFTCQICSRSFFHKGTLTHHMKSHKSNFCHICKQQFPLGQLDTHVCVPPVASHKVTKSCELCGKVFANPSALKIHYVVHTGEKPYRCSICGKGFTQKGNLKCHLRIHTEVKILRKKAAMTNCIYDRHLFD</sequence>
<reference evidence="10" key="1">
    <citation type="submission" date="2024-04" db="EMBL/GenBank/DDBJ databases">
        <title>Salinicola lusitanus LLJ914,a marine bacterium isolated from the Okinawa Trough.</title>
        <authorList>
            <person name="Li J."/>
        </authorList>
    </citation>
    <scope>NUCLEOTIDE SEQUENCE [LARGE SCALE GENOMIC DNA]</scope>
</reference>
<dbReference type="GO" id="GO:0000981">
    <property type="term" value="F:DNA-binding transcription factor activity, RNA polymerase II-specific"/>
    <property type="evidence" value="ECO:0007669"/>
    <property type="project" value="TreeGrafter"/>
</dbReference>